<evidence type="ECO:0000256" key="7">
    <source>
        <dbReference type="ARBA" id="ARBA00023136"/>
    </source>
</evidence>
<dbReference type="EMBL" id="LCIA01000002">
    <property type="protein sequence ID" value="KKT45615.1"/>
    <property type="molecule type" value="Genomic_DNA"/>
</dbReference>
<dbReference type="SUPFAM" id="SSF50615">
    <property type="entry name" value="N-terminal domain of alpha and beta subunits of F1 ATP synthase"/>
    <property type="match status" value="1"/>
</dbReference>
<keyword evidence="5" id="KW-0067">ATP-binding</keyword>
<evidence type="ECO:0000313" key="12">
    <source>
        <dbReference type="Proteomes" id="UP000034128"/>
    </source>
</evidence>
<dbReference type="GO" id="GO:0043531">
    <property type="term" value="F:ADP binding"/>
    <property type="evidence" value="ECO:0007669"/>
    <property type="project" value="TreeGrafter"/>
</dbReference>
<evidence type="ECO:0000256" key="1">
    <source>
        <dbReference type="ARBA" id="ARBA00008936"/>
    </source>
</evidence>
<keyword evidence="3" id="KW-0547">Nucleotide-binding</keyword>
<evidence type="ECO:0000256" key="5">
    <source>
        <dbReference type="ARBA" id="ARBA00022840"/>
    </source>
</evidence>
<comment type="similarity">
    <text evidence="1">Belongs to the ATPase alpha/beta chains family.</text>
</comment>
<accession>A0A0G1HFG3</accession>
<evidence type="ECO:0000256" key="9">
    <source>
        <dbReference type="ARBA" id="ARBA00023310"/>
    </source>
</evidence>
<dbReference type="PATRIC" id="fig|1619110.3.peg.83"/>
<dbReference type="SUPFAM" id="SSF52540">
    <property type="entry name" value="P-loop containing nucleoside triphosphate hydrolases"/>
    <property type="match status" value="1"/>
</dbReference>
<keyword evidence="8" id="KW-0139">CF(1)</keyword>
<sequence>MKRYDYKTYTSDDFAKLLNDTGEIGFVEGINPPIISVSGLPGLKSKEIVLFENGAVGQTMSLLPDSVEIVNISSTQTVLGERVCRTGSYLEIPAGDYLLGLTVDPLGNEIRKELSLKKVEEYRNIEAKPPGIDRRVKLNQYFETGVAVVDMMVPIGKGQRELIIGDRKSGKTEFILQTMLNQAKKGAVCIYAGIGKSLIESKKIADYMVKNDILNRSVIVSSYAADSPALIYLTPYTAMAIAEHFLDKGTDVFLVLDDLTTHAKYYRELSLAAGRFPGRSSYPADVFYTHSRLLERAGYFKTKNGINSITCFPVAESVEGDFSGYIQTNLMSITDGHIYFDKELFLQGRKPAVNYFLSVTRVGRQTQTKLKWSISRELGSFLTLLERTQSFVHFGAEINEGIKSTLTMGDRLTQGLFNQTSEEILPTNLQIVLFTLIWSQAFKDSDSKQLVVQRNKIIQSYKTDASYRTTVDKMVESCDELNKLLGLVSSKQTDLL</sequence>
<dbReference type="GO" id="GO:0005524">
    <property type="term" value="F:ATP binding"/>
    <property type="evidence" value="ECO:0007669"/>
    <property type="project" value="UniProtKB-KW"/>
</dbReference>
<keyword evidence="4" id="KW-0375">Hydrogen ion transport</keyword>
<dbReference type="Pfam" id="PF00006">
    <property type="entry name" value="ATP-synt_ab"/>
    <property type="match status" value="1"/>
</dbReference>
<proteinExistence type="inferred from homology"/>
<dbReference type="AlphaFoldDB" id="A0A0G1HFG3"/>
<evidence type="ECO:0000256" key="8">
    <source>
        <dbReference type="ARBA" id="ARBA00023196"/>
    </source>
</evidence>
<dbReference type="GO" id="GO:0045259">
    <property type="term" value="C:proton-transporting ATP synthase complex"/>
    <property type="evidence" value="ECO:0007669"/>
    <property type="project" value="UniProtKB-KW"/>
</dbReference>
<protein>
    <submittedName>
        <fullName evidence="11">ATP synthase subunit alpha</fullName>
    </submittedName>
</protein>
<reference evidence="11 12" key="1">
    <citation type="journal article" date="2015" name="Nature">
        <title>rRNA introns, odd ribosomes, and small enigmatic genomes across a large radiation of phyla.</title>
        <authorList>
            <person name="Brown C.T."/>
            <person name="Hug L.A."/>
            <person name="Thomas B.C."/>
            <person name="Sharon I."/>
            <person name="Castelle C.J."/>
            <person name="Singh A."/>
            <person name="Wilkins M.J."/>
            <person name="Williams K.H."/>
            <person name="Banfield J.F."/>
        </authorList>
    </citation>
    <scope>NUCLEOTIDE SEQUENCE [LARGE SCALE GENOMIC DNA]</scope>
</reference>
<evidence type="ECO:0000256" key="6">
    <source>
        <dbReference type="ARBA" id="ARBA00023065"/>
    </source>
</evidence>
<organism evidence="11 12">
    <name type="scientific">candidate division WWE3 bacterium GW2011_GWA2_44_16</name>
    <dbReference type="NCBI Taxonomy" id="1619110"/>
    <lineage>
        <taxon>Bacteria</taxon>
        <taxon>Katanobacteria</taxon>
    </lineage>
</organism>
<dbReference type="InterPro" id="IPR036121">
    <property type="entry name" value="ATPase_F1/V1/A1_a/bsu_N_sf"/>
</dbReference>
<gene>
    <name evidence="11" type="ORF">UW36_C0002G0002</name>
</gene>
<dbReference type="InterPro" id="IPR000194">
    <property type="entry name" value="ATPase_F1/V1/A1_a/bsu_nucl-bd"/>
</dbReference>
<evidence type="ECO:0000256" key="2">
    <source>
        <dbReference type="ARBA" id="ARBA00022448"/>
    </source>
</evidence>
<keyword evidence="9" id="KW-0066">ATP synthesis</keyword>
<evidence type="ECO:0000256" key="3">
    <source>
        <dbReference type="ARBA" id="ARBA00022741"/>
    </source>
</evidence>
<dbReference type="Gene3D" id="3.40.50.12240">
    <property type="match status" value="1"/>
</dbReference>
<evidence type="ECO:0000313" key="11">
    <source>
        <dbReference type="EMBL" id="KKT45615.1"/>
    </source>
</evidence>
<name>A0A0G1HFG3_UNCKA</name>
<dbReference type="STRING" id="1619110.UW36_C0002G0002"/>
<feature type="domain" description="ATPase F1/V1/A1 complex alpha/beta subunit nucleotide-binding" evidence="10">
    <location>
        <begin position="145"/>
        <end position="359"/>
    </location>
</feature>
<dbReference type="PANTHER" id="PTHR48082">
    <property type="entry name" value="ATP SYNTHASE SUBUNIT ALPHA, MITOCHONDRIAL"/>
    <property type="match status" value="1"/>
</dbReference>
<dbReference type="InterPro" id="IPR005294">
    <property type="entry name" value="ATP_synth_F1_asu"/>
</dbReference>
<comment type="caution">
    <text evidence="11">The sequence shown here is derived from an EMBL/GenBank/DDBJ whole genome shotgun (WGS) entry which is preliminary data.</text>
</comment>
<dbReference type="PANTHER" id="PTHR48082:SF2">
    <property type="entry name" value="ATP SYNTHASE SUBUNIT ALPHA, MITOCHONDRIAL"/>
    <property type="match status" value="1"/>
</dbReference>
<dbReference type="FunFam" id="3.40.50.300:FF:004039">
    <property type="entry name" value="ATP synthase subunit alpha, mitochondrial"/>
    <property type="match status" value="1"/>
</dbReference>
<dbReference type="GO" id="GO:0046933">
    <property type="term" value="F:proton-transporting ATP synthase activity, rotational mechanism"/>
    <property type="evidence" value="ECO:0007669"/>
    <property type="project" value="InterPro"/>
</dbReference>
<evidence type="ECO:0000256" key="4">
    <source>
        <dbReference type="ARBA" id="ARBA00022781"/>
    </source>
</evidence>
<dbReference type="InterPro" id="IPR027417">
    <property type="entry name" value="P-loop_NTPase"/>
</dbReference>
<keyword evidence="2" id="KW-0813">Transport</keyword>
<dbReference type="Proteomes" id="UP000034128">
    <property type="component" value="Unassembled WGS sequence"/>
</dbReference>
<keyword evidence="7" id="KW-0472">Membrane</keyword>
<keyword evidence="6" id="KW-0406">Ion transport</keyword>
<evidence type="ECO:0000259" key="10">
    <source>
        <dbReference type="Pfam" id="PF00006"/>
    </source>
</evidence>